<reference evidence="8" key="1">
    <citation type="journal article" date="2020" name="Stud. Mycol.">
        <title>101 Dothideomycetes genomes: a test case for predicting lifestyles and emergence of pathogens.</title>
        <authorList>
            <person name="Haridas S."/>
            <person name="Albert R."/>
            <person name="Binder M."/>
            <person name="Bloem J."/>
            <person name="Labutti K."/>
            <person name="Salamov A."/>
            <person name="Andreopoulos B."/>
            <person name="Baker S."/>
            <person name="Barry K."/>
            <person name="Bills G."/>
            <person name="Bluhm B."/>
            <person name="Cannon C."/>
            <person name="Castanera R."/>
            <person name="Culley D."/>
            <person name="Daum C."/>
            <person name="Ezra D."/>
            <person name="Gonzalez J."/>
            <person name="Henrissat B."/>
            <person name="Kuo A."/>
            <person name="Liang C."/>
            <person name="Lipzen A."/>
            <person name="Lutzoni F."/>
            <person name="Magnuson J."/>
            <person name="Mondo S."/>
            <person name="Nolan M."/>
            <person name="Ohm R."/>
            <person name="Pangilinan J."/>
            <person name="Park H.-J."/>
            <person name="Ramirez L."/>
            <person name="Alfaro M."/>
            <person name="Sun H."/>
            <person name="Tritt A."/>
            <person name="Yoshinaga Y."/>
            <person name="Zwiers L.-H."/>
            <person name="Turgeon B."/>
            <person name="Goodwin S."/>
            <person name="Spatafora J."/>
            <person name="Crous P."/>
            <person name="Grigoriev I."/>
        </authorList>
    </citation>
    <scope>NUCLEOTIDE SEQUENCE</scope>
    <source>
        <strain evidence="8">CBS 101060</strain>
    </source>
</reference>
<dbReference type="InterPro" id="IPR053791">
    <property type="entry name" value="MFS_Tri12-like"/>
</dbReference>
<feature type="transmembrane region" description="Helical" evidence="6">
    <location>
        <begin position="102"/>
        <end position="120"/>
    </location>
</feature>
<evidence type="ECO:0000256" key="4">
    <source>
        <dbReference type="ARBA" id="ARBA00022989"/>
    </source>
</evidence>
<dbReference type="Pfam" id="PF06609">
    <property type="entry name" value="TRI12"/>
    <property type="match status" value="1"/>
</dbReference>
<proteinExistence type="predicted"/>
<dbReference type="EMBL" id="MU006100">
    <property type="protein sequence ID" value="KAF2837368.1"/>
    <property type="molecule type" value="Genomic_DNA"/>
</dbReference>
<gene>
    <name evidence="8" type="ORF">M501DRAFT_1006838</name>
</gene>
<feature type="transmembrane region" description="Helical" evidence="6">
    <location>
        <begin position="71"/>
        <end position="90"/>
    </location>
</feature>
<sequence>MVEDIKSADSDRMSVRDEALGDDLPPGYFRSLQFIGTIAGFSLAQISAYIFLLLPTNLFPIINADIGPSPYISWVNIARTLALAFTYTVLGRLSDLFGRRWFFIGGNVIALIGIIVGATAENVNTLIVSAAIYGLGETVQLSFNVAVGELVPNKYRPTILSFIFLTSAPIATFGPIIARKMAANPNVGWRWTYWINVIVVGVAIILLFIFYHPPTFDMLHERKSKRQQLKELDYIGLFLWTAGLTIFLVGISVGGGIHPWKSATTLCTIVVGAIILIVLFFYEGFAKPKYPAIPVQFFLNRGFVALVCCATVASMFYYSAVLLWPQQVTALYTKDPDYAGWLSTTVSASTALGQVCAAGIVKWGGNVKFWIIGSAVLMVAFVTSCASLTPDTKNMGIAFTIIGPFFVGFIELVSLALAPLFCKPEDIGLASGLLASIRSAGGSIAVAVYTTILRNRLATTIPNTIGPALVQAGVNATELPAVLTAVRTGTLAKYPGLTDGISAAVASSSPSAYAQAFKTVYLASAGFGAIAIIGSLFAKDAQKHLTSKVERRMHGKGIGGNIKGDVKETV</sequence>
<feature type="transmembrane region" description="Helical" evidence="6">
    <location>
        <begin position="159"/>
        <end position="179"/>
    </location>
</feature>
<dbReference type="GO" id="GO:0005886">
    <property type="term" value="C:plasma membrane"/>
    <property type="evidence" value="ECO:0007669"/>
    <property type="project" value="TreeGrafter"/>
</dbReference>
<keyword evidence="9" id="KW-1185">Reference proteome</keyword>
<protein>
    <submittedName>
        <fullName evidence="8">Fungal trichothecene efflux pump</fullName>
    </submittedName>
</protein>
<evidence type="ECO:0000256" key="2">
    <source>
        <dbReference type="ARBA" id="ARBA00022448"/>
    </source>
</evidence>
<dbReference type="PANTHER" id="PTHR23501">
    <property type="entry name" value="MAJOR FACILITATOR SUPERFAMILY"/>
    <property type="match status" value="1"/>
</dbReference>
<evidence type="ECO:0000256" key="6">
    <source>
        <dbReference type="SAM" id="Phobius"/>
    </source>
</evidence>
<dbReference type="GO" id="GO:0022857">
    <property type="term" value="F:transmembrane transporter activity"/>
    <property type="evidence" value="ECO:0007669"/>
    <property type="project" value="InterPro"/>
</dbReference>
<evidence type="ECO:0000256" key="3">
    <source>
        <dbReference type="ARBA" id="ARBA00022692"/>
    </source>
</evidence>
<dbReference type="SUPFAM" id="SSF103473">
    <property type="entry name" value="MFS general substrate transporter"/>
    <property type="match status" value="2"/>
</dbReference>
<feature type="transmembrane region" description="Helical" evidence="6">
    <location>
        <begin position="303"/>
        <end position="326"/>
    </location>
</feature>
<name>A0A9P4S755_9PEZI</name>
<feature type="transmembrane region" description="Helical" evidence="6">
    <location>
        <begin position="433"/>
        <end position="452"/>
    </location>
</feature>
<dbReference type="InterPro" id="IPR020846">
    <property type="entry name" value="MFS_dom"/>
</dbReference>
<evidence type="ECO:0000259" key="7">
    <source>
        <dbReference type="PROSITE" id="PS50850"/>
    </source>
</evidence>
<keyword evidence="3 6" id="KW-0812">Transmembrane</keyword>
<feature type="transmembrane region" description="Helical" evidence="6">
    <location>
        <begin position="263"/>
        <end position="282"/>
    </location>
</feature>
<dbReference type="CDD" id="cd06179">
    <property type="entry name" value="MFS_TRI12_like"/>
    <property type="match status" value="1"/>
</dbReference>
<feature type="transmembrane region" description="Helical" evidence="6">
    <location>
        <begin position="338"/>
        <end position="357"/>
    </location>
</feature>
<keyword evidence="5 6" id="KW-0472">Membrane</keyword>
<comment type="caution">
    <text evidence="8">The sequence shown here is derived from an EMBL/GenBank/DDBJ whole genome shotgun (WGS) entry which is preliminary data.</text>
</comment>
<feature type="transmembrane region" description="Helical" evidence="6">
    <location>
        <begin position="232"/>
        <end position="257"/>
    </location>
</feature>
<dbReference type="InterPro" id="IPR010573">
    <property type="entry name" value="MFS_Str1/Tri12-like"/>
</dbReference>
<dbReference type="InterPro" id="IPR036259">
    <property type="entry name" value="MFS_trans_sf"/>
</dbReference>
<dbReference type="PANTHER" id="PTHR23501:SF109">
    <property type="entry name" value="MAJOR FACILITATOR SUPERFAMILY (MFS) PROFILE DOMAIN-CONTAINING PROTEIN-RELATED"/>
    <property type="match status" value="1"/>
</dbReference>
<evidence type="ECO:0000313" key="9">
    <source>
        <dbReference type="Proteomes" id="UP000799429"/>
    </source>
</evidence>
<accession>A0A9P4S755</accession>
<organism evidence="8 9">
    <name type="scientific">Patellaria atrata CBS 101060</name>
    <dbReference type="NCBI Taxonomy" id="1346257"/>
    <lineage>
        <taxon>Eukaryota</taxon>
        <taxon>Fungi</taxon>
        <taxon>Dikarya</taxon>
        <taxon>Ascomycota</taxon>
        <taxon>Pezizomycotina</taxon>
        <taxon>Dothideomycetes</taxon>
        <taxon>Dothideomycetes incertae sedis</taxon>
        <taxon>Patellariales</taxon>
        <taxon>Patellariaceae</taxon>
        <taxon>Patellaria</taxon>
    </lineage>
</organism>
<dbReference type="OrthoDB" id="4161376at2759"/>
<feature type="transmembrane region" description="Helical" evidence="6">
    <location>
        <begin position="369"/>
        <end position="389"/>
    </location>
</feature>
<dbReference type="InterPro" id="IPR005829">
    <property type="entry name" value="Sugar_transporter_CS"/>
</dbReference>
<feature type="transmembrane region" description="Helical" evidence="6">
    <location>
        <begin position="519"/>
        <end position="538"/>
    </location>
</feature>
<feature type="transmembrane region" description="Helical" evidence="6">
    <location>
        <begin position="126"/>
        <end position="147"/>
    </location>
</feature>
<dbReference type="PROSITE" id="PS50850">
    <property type="entry name" value="MFS"/>
    <property type="match status" value="1"/>
</dbReference>
<dbReference type="AlphaFoldDB" id="A0A9P4S755"/>
<feature type="transmembrane region" description="Helical" evidence="6">
    <location>
        <begin position="191"/>
        <end position="211"/>
    </location>
</feature>
<evidence type="ECO:0000256" key="1">
    <source>
        <dbReference type="ARBA" id="ARBA00004141"/>
    </source>
</evidence>
<feature type="transmembrane region" description="Helical" evidence="6">
    <location>
        <begin position="395"/>
        <end position="421"/>
    </location>
</feature>
<keyword evidence="4 6" id="KW-1133">Transmembrane helix</keyword>
<evidence type="ECO:0000256" key="5">
    <source>
        <dbReference type="ARBA" id="ARBA00023136"/>
    </source>
</evidence>
<dbReference type="PROSITE" id="PS00216">
    <property type="entry name" value="SUGAR_TRANSPORT_1"/>
    <property type="match status" value="1"/>
</dbReference>
<feature type="domain" description="Major facilitator superfamily (MFS) profile" evidence="7">
    <location>
        <begin position="28"/>
        <end position="543"/>
    </location>
</feature>
<evidence type="ECO:0000313" key="8">
    <source>
        <dbReference type="EMBL" id="KAF2837368.1"/>
    </source>
</evidence>
<dbReference type="Gene3D" id="1.20.1250.20">
    <property type="entry name" value="MFS general substrate transporter like domains"/>
    <property type="match status" value="1"/>
</dbReference>
<comment type="subcellular location">
    <subcellularLocation>
        <location evidence="1">Membrane</location>
        <topology evidence="1">Multi-pass membrane protein</topology>
    </subcellularLocation>
</comment>
<feature type="transmembrane region" description="Helical" evidence="6">
    <location>
        <begin position="32"/>
        <end position="51"/>
    </location>
</feature>
<dbReference type="Proteomes" id="UP000799429">
    <property type="component" value="Unassembled WGS sequence"/>
</dbReference>
<keyword evidence="2" id="KW-0813">Transport</keyword>